<dbReference type="InterPro" id="IPR000719">
    <property type="entry name" value="Prot_kinase_dom"/>
</dbReference>
<dbReference type="PROSITE" id="PS00107">
    <property type="entry name" value="PROTEIN_KINASE_ATP"/>
    <property type="match status" value="1"/>
</dbReference>
<dbReference type="InterPro" id="IPR017441">
    <property type="entry name" value="Protein_kinase_ATP_BS"/>
</dbReference>
<dbReference type="SMART" id="SM00220">
    <property type="entry name" value="S_TKc"/>
    <property type="match status" value="1"/>
</dbReference>
<evidence type="ECO:0000256" key="2">
    <source>
        <dbReference type="ARBA" id="ARBA00022679"/>
    </source>
</evidence>
<evidence type="ECO:0000256" key="4">
    <source>
        <dbReference type="ARBA" id="ARBA00022777"/>
    </source>
</evidence>
<dbReference type="PRINTS" id="PR00109">
    <property type="entry name" value="TYRKINASE"/>
</dbReference>
<feature type="region of interest" description="Disordered" evidence="9">
    <location>
        <begin position="149"/>
        <end position="198"/>
    </location>
</feature>
<feature type="active site" description="Proton acceptor" evidence="6">
    <location>
        <position position="439"/>
    </location>
</feature>
<dbReference type="GO" id="GO:0046872">
    <property type="term" value="F:metal ion binding"/>
    <property type="evidence" value="ECO:0007669"/>
    <property type="project" value="UniProtKB-KW"/>
</dbReference>
<sequence>MPGQPQLSVRVRRNVVAAESFEARFQEPQRAQQNWSSKTARLQRKTEDGLKAKNASKKTYYCSFQTSLFPESVERAPRPLEQVHFEPQTLGQCFTDLKVCSLALPAVSENVLEEEIIRTTPRAWSGKLAYLSSALRLSPLSTRASESSSHLPAYRSCGAEEENSDGAVGKQTIDCPPGDLPGNQTQPTCLEQSREQGQDEDEFVRQMFDCFHKEQKSSRPVLDGQKQVDDDFVSQMFNCFNKEQTDSHPKPQNQKPVNEQLGRLLSGNLDLERAKGHETSSERAESHLSANGDALKAVMDRAINGFDFWETEFPLVLKKIGTGSFGQVFVGRWHMTQVAIKVMDIGCKPIQVWDTFCREIKFHYRLHHPNIVRFLGACTRNEKQPALLLELCERGSLYDLIRRARSGAGTFEWSTRLRYALDAARAMVFLHSKKVIHRDLKTPNLLVDRGNVCKVSDFGMSRFTTGVETDKVEGLNPRWAAPELLRGEKYGQSVDVYSFGTVLWELATLQFPFQDLASEDASLAYLVEQGLHPTFPQSWEEGCQQSVPQGYVELSQDCWAHPSKRPSFVQIATRLENMSKSLKAMSHATGSGSAVFA</sequence>
<feature type="binding site" evidence="7">
    <location>
        <position position="457"/>
    </location>
    <ligand>
        <name>Mg(2+)</name>
        <dbReference type="ChEBI" id="CHEBI:18420"/>
    </ligand>
</feature>
<dbReference type="SUPFAM" id="SSF56112">
    <property type="entry name" value="Protein kinase-like (PK-like)"/>
    <property type="match status" value="1"/>
</dbReference>
<organism evidence="11 12">
    <name type="scientific">Cymbomonas tetramitiformis</name>
    <dbReference type="NCBI Taxonomy" id="36881"/>
    <lineage>
        <taxon>Eukaryota</taxon>
        <taxon>Viridiplantae</taxon>
        <taxon>Chlorophyta</taxon>
        <taxon>Pyramimonadophyceae</taxon>
        <taxon>Pyramimonadales</taxon>
        <taxon>Pyramimonadaceae</taxon>
        <taxon>Cymbomonas</taxon>
    </lineage>
</organism>
<dbReference type="PANTHER" id="PTHR44329">
    <property type="entry name" value="SERINE/THREONINE-PROTEIN KINASE TNNI3K-RELATED"/>
    <property type="match status" value="1"/>
</dbReference>
<evidence type="ECO:0000256" key="8">
    <source>
        <dbReference type="PROSITE-ProRule" id="PRU10141"/>
    </source>
</evidence>
<dbReference type="InterPro" id="IPR008271">
    <property type="entry name" value="Ser/Thr_kinase_AS"/>
</dbReference>
<keyword evidence="7" id="KW-0460">Magnesium</keyword>
<keyword evidence="2" id="KW-0808">Transferase</keyword>
<comment type="caution">
    <text evidence="11">The sequence shown here is derived from an EMBL/GenBank/DDBJ whole genome shotgun (WGS) entry which is preliminary data.</text>
</comment>
<dbReference type="Proteomes" id="UP001190700">
    <property type="component" value="Unassembled WGS sequence"/>
</dbReference>
<dbReference type="Pfam" id="PF07714">
    <property type="entry name" value="PK_Tyr_Ser-Thr"/>
    <property type="match status" value="1"/>
</dbReference>
<dbReference type="GO" id="GO:0004674">
    <property type="term" value="F:protein serine/threonine kinase activity"/>
    <property type="evidence" value="ECO:0007669"/>
    <property type="project" value="UniProtKB-KW"/>
</dbReference>
<dbReference type="InterPro" id="IPR051681">
    <property type="entry name" value="Ser/Thr_Kinases-Pseudokinases"/>
</dbReference>
<feature type="binding site" evidence="7">
    <location>
        <position position="444"/>
    </location>
    <ligand>
        <name>Mg(2+)</name>
        <dbReference type="ChEBI" id="CHEBI:18420"/>
    </ligand>
</feature>
<evidence type="ECO:0000256" key="1">
    <source>
        <dbReference type="ARBA" id="ARBA00022527"/>
    </source>
</evidence>
<dbReference type="InterPro" id="IPR001245">
    <property type="entry name" value="Ser-Thr/Tyr_kinase_cat_dom"/>
</dbReference>
<name>A0AAE0F582_9CHLO</name>
<keyword evidence="4" id="KW-0418">Kinase</keyword>
<dbReference type="EMBL" id="LGRX02025346">
    <property type="protein sequence ID" value="KAK3252561.1"/>
    <property type="molecule type" value="Genomic_DNA"/>
</dbReference>
<dbReference type="Gene3D" id="1.10.510.10">
    <property type="entry name" value="Transferase(Phosphotransferase) domain 1"/>
    <property type="match status" value="1"/>
</dbReference>
<proteinExistence type="predicted"/>
<gene>
    <name evidence="11" type="ORF">CYMTET_38155</name>
</gene>
<evidence type="ECO:0000256" key="6">
    <source>
        <dbReference type="PIRSR" id="PIRSR000615-1"/>
    </source>
</evidence>
<keyword evidence="5 8" id="KW-0067">ATP-binding</keyword>
<evidence type="ECO:0000313" key="11">
    <source>
        <dbReference type="EMBL" id="KAK3252561.1"/>
    </source>
</evidence>
<dbReference type="InterPro" id="IPR011009">
    <property type="entry name" value="Kinase-like_dom_sf"/>
</dbReference>
<feature type="binding site" evidence="8">
    <location>
        <position position="341"/>
    </location>
    <ligand>
        <name>ATP</name>
        <dbReference type="ChEBI" id="CHEBI:30616"/>
    </ligand>
</feature>
<protein>
    <recommendedName>
        <fullName evidence="10">Protein kinase domain-containing protein</fullName>
    </recommendedName>
</protein>
<dbReference type="CDD" id="cd13999">
    <property type="entry name" value="STKc_MAP3K-like"/>
    <property type="match status" value="1"/>
</dbReference>
<evidence type="ECO:0000256" key="3">
    <source>
        <dbReference type="ARBA" id="ARBA00022741"/>
    </source>
</evidence>
<reference evidence="11 12" key="1">
    <citation type="journal article" date="2015" name="Genome Biol. Evol.">
        <title>Comparative Genomics of a Bacterivorous Green Alga Reveals Evolutionary Causalities and Consequences of Phago-Mixotrophic Mode of Nutrition.</title>
        <authorList>
            <person name="Burns J.A."/>
            <person name="Paasch A."/>
            <person name="Narechania A."/>
            <person name="Kim E."/>
        </authorList>
    </citation>
    <scope>NUCLEOTIDE SEQUENCE [LARGE SCALE GENOMIC DNA]</scope>
    <source>
        <strain evidence="11 12">PLY_AMNH</strain>
    </source>
</reference>
<evidence type="ECO:0000256" key="7">
    <source>
        <dbReference type="PIRSR" id="PIRSR000615-3"/>
    </source>
</evidence>
<keyword evidence="12" id="KW-1185">Reference proteome</keyword>
<feature type="compositionally biased region" description="Polar residues" evidence="9">
    <location>
        <begin position="182"/>
        <end position="191"/>
    </location>
</feature>
<dbReference type="PROSITE" id="PS50011">
    <property type="entry name" value="PROTEIN_KINASE_DOM"/>
    <property type="match status" value="1"/>
</dbReference>
<evidence type="ECO:0000256" key="9">
    <source>
        <dbReference type="SAM" id="MobiDB-lite"/>
    </source>
</evidence>
<keyword evidence="7" id="KW-0479">Metal-binding</keyword>
<accession>A0AAE0F582</accession>
<feature type="domain" description="Protein kinase" evidence="10">
    <location>
        <begin position="314"/>
        <end position="578"/>
    </location>
</feature>
<evidence type="ECO:0000259" key="10">
    <source>
        <dbReference type="PROSITE" id="PS50011"/>
    </source>
</evidence>
<dbReference type="GO" id="GO:0005524">
    <property type="term" value="F:ATP binding"/>
    <property type="evidence" value="ECO:0007669"/>
    <property type="project" value="UniProtKB-UniRule"/>
</dbReference>
<dbReference type="PROSITE" id="PS00108">
    <property type="entry name" value="PROTEIN_KINASE_ST"/>
    <property type="match status" value="1"/>
</dbReference>
<keyword evidence="1" id="KW-0723">Serine/threonine-protein kinase</keyword>
<evidence type="ECO:0000256" key="5">
    <source>
        <dbReference type="ARBA" id="ARBA00022840"/>
    </source>
</evidence>
<evidence type="ECO:0000313" key="12">
    <source>
        <dbReference type="Proteomes" id="UP001190700"/>
    </source>
</evidence>
<dbReference type="AlphaFoldDB" id="A0AAE0F582"/>
<keyword evidence="3 8" id="KW-0547">Nucleotide-binding</keyword>